<dbReference type="Gene3D" id="3.30.200.20">
    <property type="entry name" value="Phosphorylase Kinase, domain 1"/>
    <property type="match status" value="1"/>
</dbReference>
<dbReference type="GO" id="GO:0016740">
    <property type="term" value="F:transferase activity"/>
    <property type="evidence" value="ECO:0007669"/>
    <property type="project" value="UniProtKB-KW"/>
</dbReference>
<dbReference type="PANTHER" id="PTHR33540:SF1">
    <property type="entry name" value="N-ACETYLMURAMATE_N-ACETYLGLUCOSAMINE KINASE"/>
    <property type="match status" value="1"/>
</dbReference>
<feature type="domain" description="Aminoglycoside phosphotransferase" evidence="3">
    <location>
        <begin position="36"/>
        <end position="263"/>
    </location>
</feature>
<dbReference type="SUPFAM" id="SSF56112">
    <property type="entry name" value="Protein kinase-like (PK-like)"/>
    <property type="match status" value="1"/>
</dbReference>
<dbReference type="Pfam" id="PF01636">
    <property type="entry name" value="APH"/>
    <property type="match status" value="1"/>
</dbReference>
<keyword evidence="2" id="KW-0067">ATP-binding</keyword>
<name>A0A5P2H432_9BURK</name>
<keyword evidence="1" id="KW-0547">Nucleotide-binding</keyword>
<evidence type="ECO:0000256" key="2">
    <source>
        <dbReference type="ARBA" id="ARBA00022840"/>
    </source>
</evidence>
<dbReference type="InterPro" id="IPR002575">
    <property type="entry name" value="Aminoglycoside_PTrfase"/>
</dbReference>
<dbReference type="Gene3D" id="3.90.1200.10">
    <property type="match status" value="1"/>
</dbReference>
<proteinExistence type="predicted"/>
<reference evidence="4 5" key="1">
    <citation type="submission" date="2019-09" db="EMBL/GenBank/DDBJ databases">
        <title>FDA dAtabase for Regulatory Grade micrObial Sequences (FDA-ARGOS): Supporting development and validation of Infectious Disease Dx tests.</title>
        <authorList>
            <person name="Sciortino C."/>
            <person name="Tallon L."/>
            <person name="Sadzewicz L."/>
            <person name="Vavikolanu K."/>
            <person name="Mehta A."/>
            <person name="Aluvathingal J."/>
            <person name="Nadendla S."/>
            <person name="Nandy P."/>
            <person name="Geyer C."/>
            <person name="Yan Y."/>
            <person name="Sichtig H."/>
        </authorList>
    </citation>
    <scope>NUCLEOTIDE SEQUENCE [LARGE SCALE GENOMIC DNA]</scope>
    <source>
        <strain evidence="4 5">FDAARGOS_664</strain>
    </source>
</reference>
<dbReference type="EMBL" id="CP044065">
    <property type="protein sequence ID" value="QET02752.1"/>
    <property type="molecule type" value="Genomic_DNA"/>
</dbReference>
<accession>A0A5P2H432</accession>
<protein>
    <submittedName>
        <fullName evidence="4">Phosphotransferase</fullName>
    </submittedName>
</protein>
<dbReference type="RefSeq" id="WP_150372778.1">
    <property type="nucleotide sequence ID" value="NZ_CP044065.1"/>
</dbReference>
<dbReference type="AlphaFoldDB" id="A0A5P2H432"/>
<dbReference type="GO" id="GO:0005524">
    <property type="term" value="F:ATP binding"/>
    <property type="evidence" value="ECO:0007669"/>
    <property type="project" value="UniProtKB-KW"/>
</dbReference>
<gene>
    <name evidence="4" type="ORF">FOB72_12310</name>
</gene>
<dbReference type="Proteomes" id="UP000322822">
    <property type="component" value="Chromosome 1"/>
</dbReference>
<evidence type="ECO:0000313" key="5">
    <source>
        <dbReference type="Proteomes" id="UP000322822"/>
    </source>
</evidence>
<evidence type="ECO:0000313" key="4">
    <source>
        <dbReference type="EMBL" id="QET02752.1"/>
    </source>
</evidence>
<sequence length="348" mass="38822">MAALSHEPGHDPRLAQLKSWVAGLGAAWQIDPDSCAPASADASFRRYFRVRTAHPDHPTAIVMDAPPAHEDCRPFIHVAALFGDAGVTVPTVLAQDLGQGFLLLADLGSQTYLSKLDDATAPGLYGDAAAALVKIQAATRAGELPAYDRALLQRELDLFPEWYVARHLGATLTDAQQADLREVTDAIIANNLAQPQVYVHRDYHSRNLMVMPEGANPGILDFQDAVIGPITYDAVSLWRDAYIEWEEERQLDWLIRYWERARAAGLPVNPDFGAFYRDFEWMGLQRHLKVLGIFARLYHRDGKDGYLANLPLVLKYTRSVAGRYTELRKLLRLLDALEGTERPAGYTF</sequence>
<dbReference type="OrthoDB" id="9809275at2"/>
<evidence type="ECO:0000256" key="1">
    <source>
        <dbReference type="ARBA" id="ARBA00022741"/>
    </source>
</evidence>
<dbReference type="InterPro" id="IPR011009">
    <property type="entry name" value="Kinase-like_dom_sf"/>
</dbReference>
<dbReference type="PANTHER" id="PTHR33540">
    <property type="entry name" value="TRNA THREONYLCARBAMOYLADENOSINE BIOSYNTHESIS PROTEIN TSAE"/>
    <property type="match status" value="1"/>
</dbReference>
<organism evidence="4 5">
    <name type="scientific">Cupriavidus pauculus</name>
    <dbReference type="NCBI Taxonomy" id="82633"/>
    <lineage>
        <taxon>Bacteria</taxon>
        <taxon>Pseudomonadati</taxon>
        <taxon>Pseudomonadota</taxon>
        <taxon>Betaproteobacteria</taxon>
        <taxon>Burkholderiales</taxon>
        <taxon>Burkholderiaceae</taxon>
        <taxon>Cupriavidus</taxon>
    </lineage>
</organism>
<keyword evidence="4" id="KW-0808">Transferase</keyword>
<evidence type="ECO:0000259" key="3">
    <source>
        <dbReference type="Pfam" id="PF01636"/>
    </source>
</evidence>